<evidence type="ECO:0000313" key="8">
    <source>
        <dbReference type="Proteomes" id="UP000182124"/>
    </source>
</evidence>
<feature type="transmembrane region" description="Helical" evidence="6">
    <location>
        <begin position="29"/>
        <end position="45"/>
    </location>
</feature>
<dbReference type="STRING" id="329186.SAMN02927925_00806"/>
<organism evidence="7 8">
    <name type="scientific">Flavobacterium saliperosum</name>
    <dbReference type="NCBI Taxonomy" id="329186"/>
    <lineage>
        <taxon>Bacteria</taxon>
        <taxon>Pseudomonadati</taxon>
        <taxon>Bacteroidota</taxon>
        <taxon>Flavobacteriia</taxon>
        <taxon>Flavobacteriales</taxon>
        <taxon>Flavobacteriaceae</taxon>
        <taxon>Flavobacterium</taxon>
    </lineage>
</organism>
<feature type="transmembrane region" description="Helical" evidence="6">
    <location>
        <begin position="112"/>
        <end position="133"/>
    </location>
</feature>
<evidence type="ECO:0000256" key="4">
    <source>
        <dbReference type="ARBA" id="ARBA00022989"/>
    </source>
</evidence>
<dbReference type="Proteomes" id="UP000182124">
    <property type="component" value="Unassembled WGS sequence"/>
</dbReference>
<evidence type="ECO:0000256" key="2">
    <source>
        <dbReference type="ARBA" id="ARBA00007375"/>
    </source>
</evidence>
<feature type="transmembrane region" description="Helical" evidence="6">
    <location>
        <begin position="7"/>
        <end position="23"/>
    </location>
</feature>
<gene>
    <name evidence="7" type="ORF">SAMN02927925_00806</name>
</gene>
<keyword evidence="4 6" id="KW-1133">Transmembrane helix</keyword>
<dbReference type="Pfam" id="PF07947">
    <property type="entry name" value="YhhN"/>
    <property type="match status" value="1"/>
</dbReference>
<name>A0A1G4VE53_9FLAO</name>
<dbReference type="EMBL" id="FMTY01000002">
    <property type="protein sequence ID" value="SCX05366.1"/>
    <property type="molecule type" value="Genomic_DNA"/>
</dbReference>
<feature type="transmembrane region" description="Helical" evidence="6">
    <location>
        <begin position="52"/>
        <end position="71"/>
    </location>
</feature>
<dbReference type="AlphaFoldDB" id="A0A1G4VE53"/>
<dbReference type="GO" id="GO:0016020">
    <property type="term" value="C:membrane"/>
    <property type="evidence" value="ECO:0007669"/>
    <property type="project" value="UniProtKB-SubCell"/>
</dbReference>
<sequence length="227" mass="26448">MKNKPALLLYFVACTVFMLAVMLNNSELMLVTKPIIVPAIFFYYLQEKRRINWSYVVIIMLFFIGDMTVLIDLPDFFVLIVSVFLIAYLFFLKGLVDDLVAIRLGGINRTHLFALLLCVFFLIYLLISIMDVLIEAKTENMCLMVLYGIILVAIGTIASMNYIIKPSRYTTFMIFASLSFVISDVFYILKKDFLEIEILNYLNNFTQIVSYYYLTKYYLLKDSKNEI</sequence>
<proteinExistence type="inferred from homology"/>
<evidence type="ECO:0000256" key="6">
    <source>
        <dbReference type="SAM" id="Phobius"/>
    </source>
</evidence>
<evidence type="ECO:0000256" key="5">
    <source>
        <dbReference type="ARBA" id="ARBA00023136"/>
    </source>
</evidence>
<evidence type="ECO:0000256" key="1">
    <source>
        <dbReference type="ARBA" id="ARBA00004141"/>
    </source>
</evidence>
<reference evidence="7 8" key="1">
    <citation type="submission" date="2016-10" db="EMBL/GenBank/DDBJ databases">
        <authorList>
            <person name="de Groot N.N."/>
        </authorList>
    </citation>
    <scope>NUCLEOTIDE SEQUENCE [LARGE SCALE GENOMIC DNA]</scope>
    <source>
        <strain evidence="7 8">CGMCC 1.3801</strain>
    </source>
</reference>
<evidence type="ECO:0000256" key="3">
    <source>
        <dbReference type="ARBA" id="ARBA00022692"/>
    </source>
</evidence>
<protein>
    <submittedName>
        <fullName evidence="7">YhhN-like protein</fullName>
    </submittedName>
</protein>
<accession>A0A1G4VE53</accession>
<feature type="transmembrane region" description="Helical" evidence="6">
    <location>
        <begin position="171"/>
        <end position="189"/>
    </location>
</feature>
<feature type="transmembrane region" description="Helical" evidence="6">
    <location>
        <begin position="145"/>
        <end position="164"/>
    </location>
</feature>
<dbReference type="InterPro" id="IPR012506">
    <property type="entry name" value="TMEM86B-like"/>
</dbReference>
<comment type="subcellular location">
    <subcellularLocation>
        <location evidence="1">Membrane</location>
        <topology evidence="1">Multi-pass membrane protein</topology>
    </subcellularLocation>
</comment>
<dbReference type="RefSeq" id="WP_035654488.1">
    <property type="nucleotide sequence ID" value="NZ_CBCSBQ010000022.1"/>
</dbReference>
<feature type="transmembrane region" description="Helical" evidence="6">
    <location>
        <begin position="201"/>
        <end position="220"/>
    </location>
</feature>
<evidence type="ECO:0000313" key="7">
    <source>
        <dbReference type="EMBL" id="SCX05366.1"/>
    </source>
</evidence>
<comment type="similarity">
    <text evidence="2">Belongs to the TMEM86 family.</text>
</comment>
<keyword evidence="3 6" id="KW-0812">Transmembrane</keyword>
<keyword evidence="5 6" id="KW-0472">Membrane</keyword>
<feature type="transmembrane region" description="Helical" evidence="6">
    <location>
        <begin position="77"/>
        <end position="100"/>
    </location>
</feature>